<evidence type="ECO:0000313" key="1">
    <source>
        <dbReference type="EMBL" id="EUJ30131.1"/>
    </source>
</evidence>
<dbReference type="RefSeq" id="WP_003756160.1">
    <property type="nucleotide sequence ID" value="NZ_AODG01000004.1"/>
</dbReference>
<gene>
    <name evidence="1" type="ORF">LMUR_03622</name>
</gene>
<reference evidence="1 2" key="1">
    <citation type="submission" date="2012-12" db="EMBL/GenBank/DDBJ databases">
        <title>Novel taxa of Listeriaceae from agricultural environments in the United States.</title>
        <authorList>
            <person name="den Bakker H.C."/>
            <person name="Allred A."/>
            <person name="Warchocki S."/>
            <person name="Wright E.M."/>
            <person name="Burrell A."/>
            <person name="Nightingale K.K."/>
            <person name="Kephart D."/>
            <person name="Wiedmann M."/>
        </authorList>
    </citation>
    <scope>NUCLEOTIDE SEQUENCE [LARGE SCALE GENOMIC DNA]</scope>
    <source>
        <strain evidence="1 2">FSL F6-1183</strain>
    </source>
</reference>
<sequence length="117" mass="13372">MLGFLIVLIVFVITAIILIQISSAKRSKLTWVETNAEITASEFSSHTSGNDISRARGESSRKVKLTVTFKLKNGETYQATRKVWTATKNRSMFEQGKWVSIDYAEEDPKIFRLHYQL</sequence>
<name>A0A829RC33_LISGR</name>
<dbReference type="EMBL" id="AODG01000004">
    <property type="protein sequence ID" value="EUJ30131.1"/>
    <property type="molecule type" value="Genomic_DNA"/>
</dbReference>
<protein>
    <recommendedName>
        <fullName evidence="3">DUF3592 domain-containing protein</fullName>
    </recommendedName>
</protein>
<comment type="caution">
    <text evidence="1">The sequence shown here is derived from an EMBL/GenBank/DDBJ whole genome shotgun (WGS) entry which is preliminary data.</text>
</comment>
<dbReference type="Proteomes" id="UP000019251">
    <property type="component" value="Unassembled WGS sequence"/>
</dbReference>
<dbReference type="AlphaFoldDB" id="A0A829RC33"/>
<organism evidence="1 2">
    <name type="scientific">Listeria grayi FSL F6-1183</name>
    <dbReference type="NCBI Taxonomy" id="1265827"/>
    <lineage>
        <taxon>Bacteria</taxon>
        <taxon>Bacillati</taxon>
        <taxon>Bacillota</taxon>
        <taxon>Bacilli</taxon>
        <taxon>Bacillales</taxon>
        <taxon>Listeriaceae</taxon>
        <taxon>Listeria</taxon>
    </lineage>
</organism>
<accession>A0A829RC33</accession>
<evidence type="ECO:0000313" key="2">
    <source>
        <dbReference type="Proteomes" id="UP000019251"/>
    </source>
</evidence>
<evidence type="ECO:0008006" key="3">
    <source>
        <dbReference type="Google" id="ProtNLM"/>
    </source>
</evidence>
<proteinExistence type="predicted"/>